<dbReference type="InterPro" id="IPR052155">
    <property type="entry name" value="Biofilm_reg_signaling"/>
</dbReference>
<dbReference type="InterPro" id="IPR043128">
    <property type="entry name" value="Rev_trsase/Diguanyl_cyclase"/>
</dbReference>
<keyword evidence="1" id="KW-1133">Transmembrane helix</keyword>
<dbReference type="Proteomes" id="UP000029843">
    <property type="component" value="Unassembled WGS sequence"/>
</dbReference>
<name>A0A099L0J6_COLPS</name>
<dbReference type="Gene3D" id="3.20.20.450">
    <property type="entry name" value="EAL domain"/>
    <property type="match status" value="1"/>
</dbReference>
<dbReference type="InterPro" id="IPR000160">
    <property type="entry name" value="GGDEF_dom"/>
</dbReference>
<dbReference type="PROSITE" id="PS50887">
    <property type="entry name" value="GGDEF"/>
    <property type="match status" value="1"/>
</dbReference>
<feature type="transmembrane region" description="Helical" evidence="1">
    <location>
        <begin position="12"/>
        <end position="31"/>
    </location>
</feature>
<protein>
    <submittedName>
        <fullName evidence="4">Diguanylate cyclase/phosphodiesterase</fullName>
    </submittedName>
</protein>
<dbReference type="SUPFAM" id="SSF55073">
    <property type="entry name" value="Nucleotide cyclase"/>
    <property type="match status" value="1"/>
</dbReference>
<dbReference type="EMBL" id="JQED01000003">
    <property type="protein sequence ID" value="KGJ95398.1"/>
    <property type="molecule type" value="Genomic_DNA"/>
</dbReference>
<evidence type="ECO:0000259" key="2">
    <source>
        <dbReference type="PROSITE" id="PS50883"/>
    </source>
</evidence>
<organism evidence="4 5">
    <name type="scientific">Colwellia psychrerythraea</name>
    <name type="common">Vibrio psychroerythus</name>
    <dbReference type="NCBI Taxonomy" id="28229"/>
    <lineage>
        <taxon>Bacteria</taxon>
        <taxon>Pseudomonadati</taxon>
        <taxon>Pseudomonadota</taxon>
        <taxon>Gammaproteobacteria</taxon>
        <taxon>Alteromonadales</taxon>
        <taxon>Colwelliaceae</taxon>
        <taxon>Colwellia</taxon>
    </lineage>
</organism>
<comment type="caution">
    <text evidence="4">The sequence shown here is derived from an EMBL/GenBank/DDBJ whole genome shotgun (WGS) entry which is preliminary data.</text>
</comment>
<keyword evidence="1" id="KW-0472">Membrane</keyword>
<dbReference type="PROSITE" id="PS50883">
    <property type="entry name" value="EAL"/>
    <property type="match status" value="1"/>
</dbReference>
<dbReference type="InterPro" id="IPR001633">
    <property type="entry name" value="EAL_dom"/>
</dbReference>
<dbReference type="Gene3D" id="3.30.70.270">
    <property type="match status" value="1"/>
</dbReference>
<dbReference type="SMART" id="SM00052">
    <property type="entry name" value="EAL"/>
    <property type="match status" value="1"/>
</dbReference>
<feature type="domain" description="EAL" evidence="2">
    <location>
        <begin position="371"/>
        <end position="625"/>
    </location>
</feature>
<dbReference type="InterPro" id="IPR035919">
    <property type="entry name" value="EAL_sf"/>
</dbReference>
<dbReference type="NCBIfam" id="TIGR00254">
    <property type="entry name" value="GGDEF"/>
    <property type="match status" value="1"/>
</dbReference>
<proteinExistence type="predicted"/>
<dbReference type="PATRIC" id="fig|28229.4.peg.168"/>
<dbReference type="InterPro" id="IPR029787">
    <property type="entry name" value="Nucleotide_cyclase"/>
</dbReference>
<dbReference type="SMART" id="SM00267">
    <property type="entry name" value="GGDEF"/>
    <property type="match status" value="1"/>
</dbReference>
<evidence type="ECO:0000259" key="3">
    <source>
        <dbReference type="PROSITE" id="PS50887"/>
    </source>
</evidence>
<sequence length="646" mass="72956">MRLASTKIWKLNALFIAVFVLLTYVLLLASMTKKNTALVQLDEAVSVDKKDLIALNNYEKLITTVLLKPKSFLYQGKIFITLEQRNAQVSLLSFEKLLIASLIDITLPFIALFIMALTSVVLNAFYYSKKVGLEVEPLCHKVDNIINTYQLNHSTKKSAGNLNALSHSLDFLQQISDEYKLKAEEHHFSDKLTKLVDRYHFLEHINEQLTILADTEVKAALLFIDLDGFKSVNDSYGHSFGDEVLIQVAERLQSIVRRKKLNFKEDDSALEYNLSRLGGDEFTLFIQQLESPEHAINVAIDVLQELERDFILGNKTIKISASIGIAIYPDSADKPYALIQMADVAMYRAKTDGRGVYRIYSPEMGSNMRRYHYLLDEMRIAIDSSNFFLTFQPIINIDDCGISYFEALVRWQHPVEGTITPDEFIPIAEDSTLILELGDWILEEACRQMAAWYSAGMKKARISVNVSAIQVKHKPLYDWVMDTLSKTGLPVCALMLEITESCFISAPDELFDELKKLQAQGVMIAIDDFGTGFSSLSVLANLPVDVLKIDKLFVSEAVQNSKYSKILHSIVDMAEKLELKVVAEGIEQVEQLELLKSIGVKNIQGYLISRPQRSAYVGEKIFEQGVNHMVHTGTSQWPPQINEPVS</sequence>
<keyword evidence="1" id="KW-0812">Transmembrane</keyword>
<evidence type="ECO:0000256" key="1">
    <source>
        <dbReference type="SAM" id="Phobius"/>
    </source>
</evidence>
<dbReference type="PANTHER" id="PTHR44757:SF2">
    <property type="entry name" value="BIOFILM ARCHITECTURE MAINTENANCE PROTEIN MBAA"/>
    <property type="match status" value="1"/>
</dbReference>
<accession>A0A099L0J6</accession>
<reference evidence="4 5" key="1">
    <citation type="submission" date="2014-08" db="EMBL/GenBank/DDBJ databases">
        <title>Genomic and Phenotypic Diversity of Colwellia psychrerythraea strains from Disparate Marine Basins.</title>
        <authorList>
            <person name="Techtmann S.M."/>
            <person name="Stelling S.C."/>
            <person name="Utturkar S.M."/>
            <person name="Alshibli N."/>
            <person name="Harris A."/>
            <person name="Brown S.D."/>
            <person name="Hazen T.C."/>
        </authorList>
    </citation>
    <scope>NUCLEOTIDE SEQUENCE [LARGE SCALE GENOMIC DNA]</scope>
    <source>
        <strain evidence="4 5">ND2E</strain>
    </source>
</reference>
<dbReference type="SUPFAM" id="SSF141868">
    <property type="entry name" value="EAL domain-like"/>
    <property type="match status" value="1"/>
</dbReference>
<gene>
    <name evidence="4" type="ORF">ND2E_1180</name>
</gene>
<dbReference type="Pfam" id="PF00990">
    <property type="entry name" value="GGDEF"/>
    <property type="match status" value="1"/>
</dbReference>
<dbReference type="Pfam" id="PF00563">
    <property type="entry name" value="EAL"/>
    <property type="match status" value="1"/>
</dbReference>
<dbReference type="PANTHER" id="PTHR44757">
    <property type="entry name" value="DIGUANYLATE CYCLASE DGCP"/>
    <property type="match status" value="1"/>
</dbReference>
<dbReference type="CDD" id="cd01948">
    <property type="entry name" value="EAL"/>
    <property type="match status" value="1"/>
</dbReference>
<dbReference type="AlphaFoldDB" id="A0A099L0J6"/>
<evidence type="ECO:0000313" key="5">
    <source>
        <dbReference type="Proteomes" id="UP000029843"/>
    </source>
</evidence>
<evidence type="ECO:0000313" key="4">
    <source>
        <dbReference type="EMBL" id="KGJ95398.1"/>
    </source>
</evidence>
<dbReference type="CDD" id="cd01949">
    <property type="entry name" value="GGDEF"/>
    <property type="match status" value="1"/>
</dbReference>
<feature type="domain" description="GGDEF" evidence="3">
    <location>
        <begin position="217"/>
        <end position="362"/>
    </location>
</feature>
<feature type="transmembrane region" description="Helical" evidence="1">
    <location>
        <begin position="97"/>
        <end position="122"/>
    </location>
</feature>